<dbReference type="EMBL" id="JAFBDZ010000001">
    <property type="protein sequence ID" value="MBM7583838.1"/>
    <property type="molecule type" value="Genomic_DNA"/>
</dbReference>
<dbReference type="InterPro" id="IPR047045">
    <property type="entry name" value="CobQ_N"/>
</dbReference>
<evidence type="ECO:0000259" key="5">
    <source>
        <dbReference type="Pfam" id="PF01656"/>
    </source>
</evidence>
<organism evidence="7 8">
    <name type="scientific">Rossellomorea pakistanensis</name>
    <dbReference type="NCBI Taxonomy" id="992288"/>
    <lineage>
        <taxon>Bacteria</taxon>
        <taxon>Bacillati</taxon>
        <taxon>Bacillota</taxon>
        <taxon>Bacilli</taxon>
        <taxon>Bacillales</taxon>
        <taxon>Bacillaceae</taxon>
        <taxon>Rossellomorea</taxon>
    </lineage>
</organism>
<dbReference type="Gene3D" id="3.40.50.300">
    <property type="entry name" value="P-loop containing nucleotide triphosphate hydrolases"/>
    <property type="match status" value="1"/>
</dbReference>
<evidence type="ECO:0000256" key="2">
    <source>
        <dbReference type="ARBA" id="ARBA00022573"/>
    </source>
</evidence>
<dbReference type="Proteomes" id="UP001646157">
    <property type="component" value="Unassembled WGS sequence"/>
</dbReference>
<dbReference type="CDD" id="cd01750">
    <property type="entry name" value="GATase1_CobQ"/>
    <property type="match status" value="1"/>
</dbReference>
<comment type="caution">
    <text evidence="7">The sequence shown here is derived from an EMBL/GenBank/DDBJ whole genome shotgun (WGS) entry which is preliminary data.</text>
</comment>
<dbReference type="Gene3D" id="3.40.50.880">
    <property type="match status" value="1"/>
</dbReference>
<dbReference type="SUPFAM" id="SSF52317">
    <property type="entry name" value="Class I glutamine amidotransferase-like"/>
    <property type="match status" value="1"/>
</dbReference>
<keyword evidence="3 4" id="KW-0315">Glutamine amidotransferase</keyword>
<evidence type="ECO:0000313" key="8">
    <source>
        <dbReference type="Proteomes" id="UP001646157"/>
    </source>
</evidence>
<proteinExistence type="inferred from homology"/>
<dbReference type="InterPro" id="IPR011698">
    <property type="entry name" value="GATase_3"/>
</dbReference>
<dbReference type="InterPro" id="IPR027417">
    <property type="entry name" value="P-loop_NTPase"/>
</dbReference>
<evidence type="ECO:0000259" key="6">
    <source>
        <dbReference type="Pfam" id="PF07685"/>
    </source>
</evidence>
<keyword evidence="2 4" id="KW-0169">Cobalamin biosynthesis</keyword>
<keyword evidence="7" id="KW-0436">Ligase</keyword>
<feature type="domain" description="CobB/CobQ-like glutamine amidotransferase" evidence="6">
    <location>
        <begin position="252"/>
        <end position="444"/>
    </location>
</feature>
<dbReference type="PROSITE" id="PS51274">
    <property type="entry name" value="GATASE_COBBQ"/>
    <property type="match status" value="1"/>
</dbReference>
<dbReference type="InterPro" id="IPR029062">
    <property type="entry name" value="Class_I_gatase-like"/>
</dbReference>
<dbReference type="GO" id="GO:0051921">
    <property type="term" value="F:adenosylcobyric acid synthase (glutamine-hydrolyzing) activity"/>
    <property type="evidence" value="ECO:0007669"/>
    <property type="project" value="UniProtKB-EC"/>
</dbReference>
<comment type="pathway">
    <text evidence="1 4">Cofactor biosynthesis; adenosylcobalamin biosynthesis.</text>
</comment>
<evidence type="ECO:0000256" key="1">
    <source>
        <dbReference type="ARBA" id="ARBA00004953"/>
    </source>
</evidence>
<feature type="domain" description="CobQ/CobB/MinD/ParA nucleotide binding" evidence="5">
    <location>
        <begin position="4"/>
        <end position="228"/>
    </location>
</feature>
<dbReference type="Pfam" id="PF01656">
    <property type="entry name" value="CbiA"/>
    <property type="match status" value="1"/>
</dbReference>
<evidence type="ECO:0000313" key="7">
    <source>
        <dbReference type="EMBL" id="MBM7583838.1"/>
    </source>
</evidence>
<evidence type="ECO:0000256" key="4">
    <source>
        <dbReference type="HAMAP-Rule" id="MF_00028"/>
    </source>
</evidence>
<dbReference type="NCBIfam" id="TIGR00313">
    <property type="entry name" value="cobQ"/>
    <property type="match status" value="1"/>
</dbReference>
<dbReference type="SUPFAM" id="SSF52540">
    <property type="entry name" value="P-loop containing nucleoside triphosphate hydrolases"/>
    <property type="match status" value="1"/>
</dbReference>
<keyword evidence="8" id="KW-1185">Reference proteome</keyword>
<dbReference type="PANTHER" id="PTHR21343:SF1">
    <property type="entry name" value="COBYRIC ACID SYNTHASE"/>
    <property type="match status" value="1"/>
</dbReference>
<comment type="function">
    <text evidence="4">Catalyzes amidations at positions B, D, E, and G on adenosylcobyrinic A,C-diamide. NH(2) groups are provided by glutamine, and one molecule of ATP is hydrogenolyzed for each amidation.</text>
</comment>
<protein>
    <recommendedName>
        <fullName evidence="4">Cobyric acid synthase</fullName>
    </recommendedName>
</protein>
<feature type="active site" description="Nucleophile" evidence="4">
    <location>
        <position position="331"/>
    </location>
</feature>
<dbReference type="InterPro" id="IPR002586">
    <property type="entry name" value="CobQ/CobB/MinD/ParA_Nub-bd_dom"/>
</dbReference>
<dbReference type="InterPro" id="IPR004459">
    <property type="entry name" value="CobQ_synth"/>
</dbReference>
<dbReference type="RefSeq" id="WP_205168065.1">
    <property type="nucleotide sequence ID" value="NZ_JAFBDZ010000001.1"/>
</dbReference>
<sequence length="497" mass="55708">MRGIMIQGTASDVGKSLIATAICRILANEGESVAPFKSQNMSNNSYITVDGKEIGRAQGIQAEAAKVEANVYMNPILLKPKSDQQSEIVLFGKAQTSLTGKSYRDNFYEKGLQAIEESLNWIQSHYNWIIMEGAGSPVEINLKSKELVNMKVAELADIPVLLVADIDRGGVFASIIGTLELLEPHEKKRVKGILINKFRGDQTLFEDGVQWIEKRTGIPVIGVVPYITHRIEGEDSLSLNSRFKPMAHSTIDIAIIHFPYISNYSDFEPFTFEPDVSIRWVQSSDDFGNPDVVILPGTKSTIRDRQFLQSSGLEEKVIKFINEDGFLVGICGGYQMLGQTLIDESGMDTGVLMLQEKGLGILPLQTRFLMNKMTERVKGTLHPRNKFLTTTTIDGFEIHLGQSKWLKEVEPFLLLEDGRGEGCVVNNGTIIGSYMHHLFHNDEWRNEWLNTIRTRKGLPLKPMVPVHAMRDISLDQLAEEVKSHLNWSLLKKVMMSS</sequence>
<name>A0ABS2N7M7_9BACI</name>
<accession>A0ABS2N7M7</accession>
<dbReference type="PANTHER" id="PTHR21343">
    <property type="entry name" value="DETHIOBIOTIN SYNTHETASE"/>
    <property type="match status" value="1"/>
</dbReference>
<dbReference type="InterPro" id="IPR033949">
    <property type="entry name" value="CobQ_GATase1"/>
</dbReference>
<dbReference type="Pfam" id="PF07685">
    <property type="entry name" value="GATase_3"/>
    <property type="match status" value="1"/>
</dbReference>
<comment type="similarity">
    <text evidence="4">Belongs to the CobB/CobQ family. CobQ subfamily.</text>
</comment>
<feature type="active site" evidence="4">
    <location>
        <position position="436"/>
    </location>
</feature>
<reference evidence="7 8" key="1">
    <citation type="submission" date="2021-01" db="EMBL/GenBank/DDBJ databases">
        <title>Genomic Encyclopedia of Type Strains, Phase IV (KMG-IV): sequencing the most valuable type-strain genomes for metagenomic binning, comparative biology and taxonomic classification.</title>
        <authorList>
            <person name="Goeker M."/>
        </authorList>
    </citation>
    <scope>NUCLEOTIDE SEQUENCE [LARGE SCALE GENOMIC DNA]</scope>
    <source>
        <strain evidence="7 8">DSM 24834</strain>
    </source>
</reference>
<dbReference type="CDD" id="cd05389">
    <property type="entry name" value="CobQ_N"/>
    <property type="match status" value="1"/>
</dbReference>
<dbReference type="HAMAP" id="MF_00028">
    <property type="entry name" value="CobQ"/>
    <property type="match status" value="1"/>
</dbReference>
<gene>
    <name evidence="4" type="primary">cobQ</name>
    <name evidence="7" type="ORF">JOC86_000375</name>
</gene>
<dbReference type="NCBIfam" id="NF001989">
    <property type="entry name" value="PRK00784.1"/>
    <property type="match status" value="1"/>
</dbReference>
<evidence type="ECO:0000256" key="3">
    <source>
        <dbReference type="ARBA" id="ARBA00022962"/>
    </source>
</evidence>